<dbReference type="AlphaFoldDB" id="A0A1A9WWF4"/>
<dbReference type="PANTHER" id="PTHR46362">
    <property type="entry name" value="GEM-ASSOCIATED PROTEIN 5"/>
    <property type="match status" value="1"/>
</dbReference>
<proteinExistence type="predicted"/>
<dbReference type="InterPro" id="IPR056424">
    <property type="entry name" value="Beta-prop_GEMI5_2nd"/>
</dbReference>
<dbReference type="InterPro" id="IPR056421">
    <property type="entry name" value="TPR_GEMI5"/>
</dbReference>
<dbReference type="Pfam" id="PF23770">
    <property type="entry name" value="Beta-prop_RIG_1st"/>
    <property type="match status" value="1"/>
</dbReference>
<reference evidence="6" key="1">
    <citation type="submission" date="2014-03" db="EMBL/GenBank/DDBJ databases">
        <authorList>
            <person name="Aksoy S."/>
            <person name="Warren W."/>
            <person name="Wilson R.K."/>
        </authorList>
    </citation>
    <scope>NUCLEOTIDE SEQUENCE [LARGE SCALE GENOMIC DNA]</scope>
    <source>
        <strain evidence="6">IAEA</strain>
    </source>
</reference>
<dbReference type="InterPro" id="IPR015943">
    <property type="entry name" value="WD40/YVTN_repeat-like_dom_sf"/>
</dbReference>
<feature type="domain" description="Gem-associated protein 5 first beta-propeller" evidence="2">
    <location>
        <begin position="23"/>
        <end position="564"/>
    </location>
</feature>
<dbReference type="InterPro" id="IPR052640">
    <property type="entry name" value="Gemin-5"/>
</dbReference>
<reference evidence="5" key="2">
    <citation type="submission" date="2020-05" db="UniProtKB">
        <authorList>
            <consortium name="EnsemblMetazoa"/>
        </authorList>
    </citation>
    <scope>IDENTIFICATION</scope>
    <source>
        <strain evidence="5">IAEA</strain>
    </source>
</reference>
<dbReference type="EnsemblMetazoa" id="GBRI034960-RA">
    <property type="protein sequence ID" value="GBRI034960-PA"/>
    <property type="gene ID" value="GBRI034960"/>
</dbReference>
<dbReference type="GO" id="GO:0032797">
    <property type="term" value="C:SMN complex"/>
    <property type="evidence" value="ECO:0007669"/>
    <property type="project" value="TreeGrafter"/>
</dbReference>
<accession>A0A1A9WWF4</accession>
<dbReference type="Proteomes" id="UP000091820">
    <property type="component" value="Unassembled WGS sequence"/>
</dbReference>
<protein>
    <recommendedName>
        <fullName evidence="7">WD repeat-containing protein 55 homolog</fullName>
    </recommendedName>
</protein>
<feature type="region of interest" description="Disordered" evidence="1">
    <location>
        <begin position="354"/>
        <end position="452"/>
    </location>
</feature>
<dbReference type="GO" id="GO:0005634">
    <property type="term" value="C:nucleus"/>
    <property type="evidence" value="ECO:0007669"/>
    <property type="project" value="TreeGrafter"/>
</dbReference>
<dbReference type="GO" id="GO:0003730">
    <property type="term" value="F:mRNA 3'-UTR binding"/>
    <property type="evidence" value="ECO:0007669"/>
    <property type="project" value="TreeGrafter"/>
</dbReference>
<dbReference type="PANTHER" id="PTHR46362:SF1">
    <property type="entry name" value="GEM-ASSOCIATED PROTEIN 5"/>
    <property type="match status" value="1"/>
</dbReference>
<feature type="compositionally biased region" description="Polar residues" evidence="1">
    <location>
        <begin position="423"/>
        <end position="435"/>
    </location>
</feature>
<dbReference type="Pfam" id="PF23774">
    <property type="entry name" value="TPR_GEMI5"/>
    <property type="match status" value="1"/>
</dbReference>
<dbReference type="Gene3D" id="2.130.10.10">
    <property type="entry name" value="YVTN repeat-like/Quinoprotein amine dehydrogenase"/>
    <property type="match status" value="3"/>
</dbReference>
<sequence>MTLTKLPLVPQWNNSSGCVCTPDGGLLYVGFRSINFISNVKTATDQPLIRAFHTRQSVLCVDVDPYWGKTLQNGGEQITTATNEIKLFTILSQDKSVQVWDFNKGYAIQGHKAHCNNVHSMEGNGPSPSQNGNGVLIGYMCNRNILSIDHQDIVVYCVTSNSFCRRPLFVSSRNNQLTALKCSNYNENHFALGTRRGLVLLCDLQQMIILYTLRGHDSAIISLSWNRIDVSSNSKVTQTQTQTQTEEKKESKKLVRSDTVDADEMFDIYDYHYLDDEFGAPLQEVVQKSSFEADFVVSSEKPRETTSTTDKFDFAEACENLKEEINALREDQPQVSPENVVTLEECKQAANLNDLSSSCGDEEDDNHDGFTDHDFESLDANSRTSTDESVDVDGVDRKPKQQVLVEVHASQTLDHNKKKCDSASENGSPGGQASQLPCEMKKNSKESNATEESTGKCLQDVLLASASSDGCFWVWNASMGSSCDHHKTRGTHGGKNSNIQVQWLNSSTLLSSNKNGELQFWEIQPLPIDKKYDMRIYKFHENKRKSAQQAVVGFSTFQAEQLLWCVSSRREISLEDVATQKLKLKFGCVSTNIGAMCECPDDMHKIALGFSDRRIGITDISKMTSTQVDIQNFPNRIDSSVLSLAWSPDSKKIAFGTAEGRVGVVNVELTSKQQTITFNPIYDAELIPNILSVSTLSVRKNYLFVGTQKGQLHLYVRRIDAEPKVTYENTQQLELTPRYITGLAWSPLATNRLAVVANANIIYVLDFDETSGKLKIYRKIEIKSTKAANACVKWSNHNANIFVTFGFDGAVRVWDLSDDTNKECFVKHYHCPMTCGLLLPNDEKILLCCGKSTSLELIDMRIEKTDDSKTKTKRCHSRTIDNVQWATKALKHNNGKVSSAIAEKKNDCRPLKIAKRDLEEVSEQANDGNIKHSHSNCEDVSTMFENLKLEKHKQNSSLFMKTPPTLLYLLTKELNKDAVNVMYNWLTMPSYKKSDQNISLSAQLYGSRMDAKKLLEEELKNHQNSETKGISSLFMSQLNNSLKDEILKCVQAKQLNEWHVSLASSVSHNFWMKCCQAFAEQLIDQGYALQAATYMIAIHHHQDAIQMLLNQKYFKEALLIGRIYLQAEDPLINTIIEEWINHLCLVGNLTGAALL</sequence>
<evidence type="ECO:0000313" key="5">
    <source>
        <dbReference type="EnsemblMetazoa" id="GBRI034960-PA"/>
    </source>
</evidence>
<dbReference type="InterPro" id="IPR056432">
    <property type="entry name" value="Beta-prop_GEMI5_1st"/>
</dbReference>
<dbReference type="VEuPathDB" id="VectorBase:GBRI034960"/>
<dbReference type="GO" id="GO:0000387">
    <property type="term" value="P:spliceosomal snRNP assembly"/>
    <property type="evidence" value="ECO:0007669"/>
    <property type="project" value="TreeGrafter"/>
</dbReference>
<keyword evidence="6" id="KW-1185">Reference proteome</keyword>
<dbReference type="InterPro" id="IPR001680">
    <property type="entry name" value="WD40_rpt"/>
</dbReference>
<organism evidence="5 6">
    <name type="scientific">Glossina brevipalpis</name>
    <dbReference type="NCBI Taxonomy" id="37001"/>
    <lineage>
        <taxon>Eukaryota</taxon>
        <taxon>Metazoa</taxon>
        <taxon>Ecdysozoa</taxon>
        <taxon>Arthropoda</taxon>
        <taxon>Hexapoda</taxon>
        <taxon>Insecta</taxon>
        <taxon>Pterygota</taxon>
        <taxon>Neoptera</taxon>
        <taxon>Endopterygota</taxon>
        <taxon>Diptera</taxon>
        <taxon>Brachycera</taxon>
        <taxon>Muscomorpha</taxon>
        <taxon>Hippoboscoidea</taxon>
        <taxon>Glossinidae</taxon>
        <taxon>Glossina</taxon>
    </lineage>
</organism>
<dbReference type="STRING" id="37001.A0A1A9WWF4"/>
<dbReference type="InterPro" id="IPR036322">
    <property type="entry name" value="WD40_repeat_dom_sf"/>
</dbReference>
<feature type="domain" description="Gem-associated protein 5 second beta-propeller" evidence="4">
    <location>
        <begin position="683"/>
        <end position="851"/>
    </location>
</feature>
<evidence type="ECO:0000259" key="2">
    <source>
        <dbReference type="Pfam" id="PF23770"/>
    </source>
</evidence>
<feature type="domain" description="Gem-associated protein 5 TPR" evidence="3">
    <location>
        <begin position="1003"/>
        <end position="1153"/>
    </location>
</feature>
<name>A0A1A9WWF4_9MUSC</name>
<evidence type="ECO:0000313" key="6">
    <source>
        <dbReference type="Proteomes" id="UP000091820"/>
    </source>
</evidence>
<evidence type="ECO:0000256" key="1">
    <source>
        <dbReference type="SAM" id="MobiDB-lite"/>
    </source>
</evidence>
<feature type="domain" description="Gem-associated protein 5 second beta-propeller" evidence="4">
    <location>
        <begin position="600"/>
        <end position="681"/>
    </location>
</feature>
<dbReference type="Pfam" id="PF23775">
    <property type="entry name" value="Beta-prop_RIG_2nd"/>
    <property type="match status" value="2"/>
</dbReference>
<evidence type="ECO:0000259" key="3">
    <source>
        <dbReference type="Pfam" id="PF23774"/>
    </source>
</evidence>
<dbReference type="SMART" id="SM00320">
    <property type="entry name" value="WD40"/>
    <property type="match status" value="5"/>
</dbReference>
<evidence type="ECO:0008006" key="7">
    <source>
        <dbReference type="Google" id="ProtNLM"/>
    </source>
</evidence>
<feature type="compositionally biased region" description="Basic and acidic residues" evidence="1">
    <location>
        <begin position="367"/>
        <end position="376"/>
    </location>
</feature>
<evidence type="ECO:0000259" key="4">
    <source>
        <dbReference type="Pfam" id="PF23775"/>
    </source>
</evidence>
<dbReference type="SUPFAM" id="SSF50978">
    <property type="entry name" value="WD40 repeat-like"/>
    <property type="match status" value="2"/>
</dbReference>